<evidence type="ECO:0000313" key="4">
    <source>
        <dbReference type="Proteomes" id="UP000266272"/>
    </source>
</evidence>
<dbReference type="AlphaFoldDB" id="A0A395NNV2"/>
<sequence length="253" mass="28415">MTEEIMDLVQKYQTGIGTWMDVLDHSSNYRRRVTRRAASSELLMYSICALAAKQMSLVGEYSVWEPIAGRFYGQSLRLLIHDLNQLEARYDEVLVATILLSSYELLAVPGPDYRRHLQGVSSLLQSHCLSSITTDLDRASFWIYARHDVAMAIINYCPSLIPTSEWPAAITSENSEEDAAGNQVLWLLARVIELKFASPANIEPDKRKQGLSEVAADVERWWDNLSLTSHGLSSGELSEDGLEKLWFCVQSAG</sequence>
<dbReference type="OrthoDB" id="4525710at2759"/>
<keyword evidence="2" id="KW-0539">Nucleus</keyword>
<evidence type="ECO:0000313" key="3">
    <source>
        <dbReference type="EMBL" id="RFU77604.1"/>
    </source>
</evidence>
<accession>A0A395NNV2</accession>
<dbReference type="Pfam" id="PF11951">
    <property type="entry name" value="Fungal_trans_2"/>
    <property type="match status" value="1"/>
</dbReference>
<dbReference type="Proteomes" id="UP000266272">
    <property type="component" value="Unassembled WGS sequence"/>
</dbReference>
<reference evidence="3 4" key="1">
    <citation type="journal article" date="2018" name="PLoS Pathog.">
        <title>Evolution of structural diversity of trichothecenes, a family of toxins produced by plant pathogenic and entomopathogenic fungi.</title>
        <authorList>
            <person name="Proctor R.H."/>
            <person name="McCormick S.P."/>
            <person name="Kim H.S."/>
            <person name="Cardoza R.E."/>
            <person name="Stanley A.M."/>
            <person name="Lindo L."/>
            <person name="Kelly A."/>
            <person name="Brown D.W."/>
            <person name="Lee T."/>
            <person name="Vaughan M.M."/>
            <person name="Alexander N.J."/>
            <person name="Busman M."/>
            <person name="Gutierrez S."/>
        </authorList>
    </citation>
    <scope>NUCLEOTIDE SEQUENCE [LARGE SCALE GENOMIC DNA]</scope>
    <source>
        <strain evidence="3 4">IBT 40837</strain>
    </source>
</reference>
<gene>
    <name evidence="3" type="ORF">TARUN_4633</name>
</gene>
<dbReference type="EMBL" id="PXOA01000271">
    <property type="protein sequence ID" value="RFU77604.1"/>
    <property type="molecule type" value="Genomic_DNA"/>
</dbReference>
<dbReference type="PANTHER" id="PTHR37534:SF9">
    <property type="entry name" value="ZN(II)2CYS6 TRANSCRIPTION FACTOR (EUROFUNG)"/>
    <property type="match status" value="1"/>
</dbReference>
<protein>
    <submittedName>
        <fullName evidence="3">Uncharacterized protein</fullName>
    </submittedName>
</protein>
<dbReference type="GO" id="GO:0000976">
    <property type="term" value="F:transcription cis-regulatory region binding"/>
    <property type="evidence" value="ECO:0007669"/>
    <property type="project" value="TreeGrafter"/>
</dbReference>
<comment type="subcellular location">
    <subcellularLocation>
        <location evidence="1">Nucleus</location>
    </subcellularLocation>
</comment>
<name>A0A395NNV2_TRIAR</name>
<dbReference type="CDD" id="cd12148">
    <property type="entry name" value="fungal_TF_MHR"/>
    <property type="match status" value="1"/>
</dbReference>
<evidence type="ECO:0000256" key="2">
    <source>
        <dbReference type="ARBA" id="ARBA00023242"/>
    </source>
</evidence>
<dbReference type="GO" id="GO:0045944">
    <property type="term" value="P:positive regulation of transcription by RNA polymerase II"/>
    <property type="evidence" value="ECO:0007669"/>
    <property type="project" value="TreeGrafter"/>
</dbReference>
<dbReference type="InterPro" id="IPR021858">
    <property type="entry name" value="Fun_TF"/>
</dbReference>
<keyword evidence="4" id="KW-1185">Reference proteome</keyword>
<proteinExistence type="predicted"/>
<organism evidence="3 4">
    <name type="scientific">Trichoderma arundinaceum</name>
    <dbReference type="NCBI Taxonomy" id="490622"/>
    <lineage>
        <taxon>Eukaryota</taxon>
        <taxon>Fungi</taxon>
        <taxon>Dikarya</taxon>
        <taxon>Ascomycota</taxon>
        <taxon>Pezizomycotina</taxon>
        <taxon>Sordariomycetes</taxon>
        <taxon>Hypocreomycetidae</taxon>
        <taxon>Hypocreales</taxon>
        <taxon>Hypocreaceae</taxon>
        <taxon>Trichoderma</taxon>
    </lineage>
</organism>
<dbReference type="PANTHER" id="PTHR37534">
    <property type="entry name" value="TRANSCRIPTIONAL ACTIVATOR PROTEIN UGA3"/>
    <property type="match status" value="1"/>
</dbReference>
<dbReference type="GO" id="GO:0003700">
    <property type="term" value="F:DNA-binding transcription factor activity"/>
    <property type="evidence" value="ECO:0007669"/>
    <property type="project" value="TreeGrafter"/>
</dbReference>
<evidence type="ECO:0000256" key="1">
    <source>
        <dbReference type="ARBA" id="ARBA00004123"/>
    </source>
</evidence>
<comment type="caution">
    <text evidence="3">The sequence shown here is derived from an EMBL/GenBank/DDBJ whole genome shotgun (WGS) entry which is preliminary data.</text>
</comment>
<dbReference type="GO" id="GO:0005634">
    <property type="term" value="C:nucleus"/>
    <property type="evidence" value="ECO:0007669"/>
    <property type="project" value="UniProtKB-SubCell"/>
</dbReference>